<sequence>MQSLVLVLVLAVVGITEIDGHGLSCDGPGFITGDTNSNVPLCNLEAPVDPLGVCGIASLNRAPCYAGSCCSAGGQCGRSEEHCGMGNKLPDLGPVRVDHRCGAVEFQYAGCPEGYKCENTYCIAGPLDPITCETAELPLECVANQGSDGQVHTQAAHSSDVPAPEKFIEVYPAEAAQTETANKVTSSATSTSTGVLAITAFLAVLISAML</sequence>
<name>A0A0H5QTY3_9EUKA</name>
<proteinExistence type="predicted"/>
<dbReference type="SUPFAM" id="SSF57016">
    <property type="entry name" value="Plant lectins/antimicrobial peptides"/>
    <property type="match status" value="1"/>
</dbReference>
<protein>
    <recommendedName>
        <fullName evidence="4">Chitin-binding type-1 domain-containing protein</fullName>
    </recommendedName>
</protein>
<accession>A0A0H5QTY3</accession>
<keyword evidence="1" id="KW-0147">Chitin-binding</keyword>
<dbReference type="GO" id="GO:0008061">
    <property type="term" value="F:chitin binding"/>
    <property type="evidence" value="ECO:0007669"/>
    <property type="project" value="UniProtKB-KW"/>
</dbReference>
<organism evidence="3">
    <name type="scientific">Spongospora subterranea</name>
    <dbReference type="NCBI Taxonomy" id="70186"/>
    <lineage>
        <taxon>Eukaryota</taxon>
        <taxon>Sar</taxon>
        <taxon>Rhizaria</taxon>
        <taxon>Endomyxa</taxon>
        <taxon>Phytomyxea</taxon>
        <taxon>Plasmodiophorida</taxon>
        <taxon>Plasmodiophoridae</taxon>
        <taxon>Spongospora</taxon>
    </lineage>
</organism>
<reference evidence="3" key="1">
    <citation type="submission" date="2015-04" db="EMBL/GenBank/DDBJ databases">
        <title>The genome sequence of the plant pathogenic Rhizarian Plasmodiophora brassicae reveals insights in its biotrophic life cycle and the origin of chitin synthesis.</title>
        <authorList>
            <person name="Schwelm A."/>
            <person name="Fogelqvist J."/>
            <person name="Knaust A."/>
            <person name="Julke S."/>
            <person name="Lilja T."/>
            <person name="Dhandapani V."/>
            <person name="Bonilla-Rosso G."/>
            <person name="Karlsson M."/>
            <person name="Shevchenko A."/>
            <person name="Choi S.R."/>
            <person name="Kim H.G."/>
            <person name="Park J.Y."/>
            <person name="Lim Y.P."/>
            <person name="Ludwig-Muller J."/>
            <person name="Dixelius C."/>
        </authorList>
    </citation>
    <scope>NUCLEOTIDE SEQUENCE</scope>
    <source>
        <tissue evidence="3">Potato root galls</tissue>
    </source>
</reference>
<evidence type="ECO:0000256" key="2">
    <source>
        <dbReference type="SAM" id="SignalP"/>
    </source>
</evidence>
<evidence type="ECO:0008006" key="4">
    <source>
        <dbReference type="Google" id="ProtNLM"/>
    </source>
</evidence>
<evidence type="ECO:0000256" key="1">
    <source>
        <dbReference type="ARBA" id="ARBA00022669"/>
    </source>
</evidence>
<dbReference type="Gene3D" id="3.30.60.10">
    <property type="entry name" value="Endochitinase-like"/>
    <property type="match status" value="1"/>
</dbReference>
<feature type="signal peptide" evidence="2">
    <location>
        <begin position="1"/>
        <end position="20"/>
    </location>
</feature>
<feature type="chain" id="PRO_5005222963" description="Chitin-binding type-1 domain-containing protein" evidence="2">
    <location>
        <begin position="21"/>
        <end position="210"/>
    </location>
</feature>
<dbReference type="InterPro" id="IPR036861">
    <property type="entry name" value="Endochitinase-like_sf"/>
</dbReference>
<dbReference type="AlphaFoldDB" id="A0A0H5QTY3"/>
<dbReference type="EMBL" id="HACM01005026">
    <property type="protein sequence ID" value="CRZ05468.1"/>
    <property type="molecule type" value="Transcribed_RNA"/>
</dbReference>
<evidence type="ECO:0000313" key="3">
    <source>
        <dbReference type="EMBL" id="CRZ05468.1"/>
    </source>
</evidence>
<keyword evidence="2" id="KW-0732">Signal</keyword>